<evidence type="ECO:0000313" key="1">
    <source>
        <dbReference type="EMBL" id="KAK3063567.1"/>
    </source>
</evidence>
<accession>A0ACC3D8Y3</accession>
<sequence length="411" mass="45271">MSLALNAQPDATDKLITEAGLRRSSNQQHLDWNKDHVQYPRNWPTSRKAFETTVIVFLECYTYQLGQAIGGMLIPPFLIVGLVPSIGGVFVGRFIGGFSSAVPSVVLAGSIEDLYARKERVWMILLWNSFTTLGLVIGPIYGSYISHAIGWRWIYYTSAIVTASLMVPLLAIRETRPTKLLSQKLNEIQKRAGDNELETRHNPDKISGAREFVELVLLRPIRLALTEPIVIMVSILNATAWGLIYLFTESLTVVYSQYGWSETTTSLAFLAIGIGVPFSALVRLWDLHIIARKIQSEEAVEPEDKIIGFAIAAPTLAAGLWLFSWTIPPLVYAPWVVSMFGLMLIGFAANEFAYTLNGYLADSYTLYASSSLATLAFLRALVSGVMPLFAYQMFSGLGSNIAGSILAVVAT</sequence>
<dbReference type="Proteomes" id="UP001186974">
    <property type="component" value="Unassembled WGS sequence"/>
</dbReference>
<dbReference type="EMBL" id="JAWDJW010006799">
    <property type="protein sequence ID" value="KAK3063567.1"/>
    <property type="molecule type" value="Genomic_DNA"/>
</dbReference>
<evidence type="ECO:0000313" key="2">
    <source>
        <dbReference type="Proteomes" id="UP001186974"/>
    </source>
</evidence>
<protein>
    <submittedName>
        <fullName evidence="1">Uncharacterized protein</fullName>
    </submittedName>
</protein>
<keyword evidence="2" id="KW-1185">Reference proteome</keyword>
<name>A0ACC3D8Y3_9PEZI</name>
<organism evidence="1 2">
    <name type="scientific">Coniosporium uncinatum</name>
    <dbReference type="NCBI Taxonomy" id="93489"/>
    <lineage>
        <taxon>Eukaryota</taxon>
        <taxon>Fungi</taxon>
        <taxon>Dikarya</taxon>
        <taxon>Ascomycota</taxon>
        <taxon>Pezizomycotina</taxon>
        <taxon>Dothideomycetes</taxon>
        <taxon>Dothideomycetes incertae sedis</taxon>
        <taxon>Coniosporium</taxon>
    </lineage>
</organism>
<gene>
    <name evidence="1" type="ORF">LTS18_014497</name>
</gene>
<feature type="non-terminal residue" evidence="1">
    <location>
        <position position="411"/>
    </location>
</feature>
<reference evidence="1" key="1">
    <citation type="submission" date="2024-09" db="EMBL/GenBank/DDBJ databases">
        <title>Black Yeasts Isolated from many extreme environments.</title>
        <authorList>
            <person name="Coleine C."/>
            <person name="Stajich J.E."/>
            <person name="Selbmann L."/>
        </authorList>
    </citation>
    <scope>NUCLEOTIDE SEQUENCE</scope>
    <source>
        <strain evidence="1">CCFEE 5737</strain>
    </source>
</reference>
<comment type="caution">
    <text evidence="1">The sequence shown here is derived from an EMBL/GenBank/DDBJ whole genome shotgun (WGS) entry which is preliminary data.</text>
</comment>
<proteinExistence type="predicted"/>